<name>A0A2J6S820_HYAVF</name>
<dbReference type="STRING" id="1149755.A0A2J6S820"/>
<gene>
    <name evidence="1" type="ORF">L207DRAFT_629361</name>
</gene>
<proteinExistence type="predicted"/>
<accession>A0A2J6S820</accession>
<dbReference type="EMBL" id="KZ613939">
    <property type="protein sequence ID" value="PMD46910.1"/>
    <property type="molecule type" value="Genomic_DNA"/>
</dbReference>
<keyword evidence="2" id="KW-1185">Reference proteome</keyword>
<organism evidence="1 2">
    <name type="scientific">Hyaloscypha variabilis (strain UAMH 11265 / GT02V1 / F)</name>
    <name type="common">Meliniomyces variabilis</name>
    <dbReference type="NCBI Taxonomy" id="1149755"/>
    <lineage>
        <taxon>Eukaryota</taxon>
        <taxon>Fungi</taxon>
        <taxon>Dikarya</taxon>
        <taxon>Ascomycota</taxon>
        <taxon>Pezizomycotina</taxon>
        <taxon>Leotiomycetes</taxon>
        <taxon>Helotiales</taxon>
        <taxon>Hyaloscyphaceae</taxon>
        <taxon>Hyaloscypha</taxon>
        <taxon>Hyaloscypha variabilis</taxon>
    </lineage>
</organism>
<dbReference type="AlphaFoldDB" id="A0A2J6S820"/>
<sequence length="222" mass="24375">MAVLDTASIQMIWLNLDFLWDKENLPSFSLGSILTLRTWQKLYSLSTSGLPLHLAELARFADRLSPTAKNMHMTNTYLLSGTWAEVLDTLRKKPTSHWEIGRLSGAECDNDPTLNPVSGNKSNDSTLPCGSNVTSSHLMGLIVLAPPCTLAEDIILAFNAAKIQGEIVSEPNFLALEDANAAFLPAPPTSDSALQRPAVQKAWANPRLTMNNGQYFMDFELK</sequence>
<dbReference type="Proteomes" id="UP000235786">
    <property type="component" value="Unassembled WGS sequence"/>
</dbReference>
<reference evidence="1 2" key="1">
    <citation type="submission" date="2016-04" db="EMBL/GenBank/DDBJ databases">
        <title>A degradative enzymes factory behind the ericoid mycorrhizal symbiosis.</title>
        <authorList>
            <consortium name="DOE Joint Genome Institute"/>
            <person name="Martino E."/>
            <person name="Morin E."/>
            <person name="Grelet G."/>
            <person name="Kuo A."/>
            <person name="Kohler A."/>
            <person name="Daghino S."/>
            <person name="Barry K."/>
            <person name="Choi C."/>
            <person name="Cichocki N."/>
            <person name="Clum A."/>
            <person name="Copeland A."/>
            <person name="Hainaut M."/>
            <person name="Haridas S."/>
            <person name="Labutti K."/>
            <person name="Lindquist E."/>
            <person name="Lipzen A."/>
            <person name="Khouja H.-R."/>
            <person name="Murat C."/>
            <person name="Ohm R."/>
            <person name="Olson A."/>
            <person name="Spatafora J."/>
            <person name="Veneault-Fourrey C."/>
            <person name="Henrissat B."/>
            <person name="Grigoriev I."/>
            <person name="Martin F."/>
            <person name="Perotto S."/>
        </authorList>
    </citation>
    <scope>NUCLEOTIDE SEQUENCE [LARGE SCALE GENOMIC DNA]</scope>
    <source>
        <strain evidence="1 2">F</strain>
    </source>
</reference>
<dbReference type="OrthoDB" id="3759773at2759"/>
<protein>
    <submittedName>
        <fullName evidence="1">Uncharacterized protein</fullName>
    </submittedName>
</protein>
<evidence type="ECO:0000313" key="1">
    <source>
        <dbReference type="EMBL" id="PMD46910.1"/>
    </source>
</evidence>
<evidence type="ECO:0000313" key="2">
    <source>
        <dbReference type="Proteomes" id="UP000235786"/>
    </source>
</evidence>